<reference evidence="2 3" key="1">
    <citation type="submission" date="2021-03" db="EMBL/GenBank/DDBJ databases">
        <title>Genomic and phenotypic characterization of Chloracidobacterium isolates provides evidence for multiple species.</title>
        <authorList>
            <person name="Saini M.K."/>
            <person name="Costas A.M.G."/>
            <person name="Tank M."/>
            <person name="Bryant D.A."/>
        </authorList>
    </citation>
    <scope>NUCLEOTIDE SEQUENCE [LARGE SCALE GENOMIC DNA]</scope>
    <source>
        <strain evidence="2 3">N</strain>
    </source>
</reference>
<organism evidence="2 3">
    <name type="scientific">Chloracidobacterium sp. N</name>
    <dbReference type="NCBI Taxonomy" id="2821540"/>
    <lineage>
        <taxon>Bacteria</taxon>
        <taxon>Pseudomonadati</taxon>
        <taxon>Acidobacteriota</taxon>
        <taxon>Terriglobia</taxon>
        <taxon>Terriglobales</taxon>
        <taxon>Acidobacteriaceae</taxon>
        <taxon>Chloracidobacterium</taxon>
        <taxon>Chloracidobacterium aggregatum</taxon>
    </lineage>
</organism>
<dbReference type="InterPro" id="IPR036412">
    <property type="entry name" value="HAD-like_sf"/>
</dbReference>
<name>A0ABX8B1Q0_9BACT</name>
<protein>
    <recommendedName>
        <fullName evidence="4">5'-nucleotidase, lipoprotein e(P4) family</fullName>
    </recommendedName>
</protein>
<dbReference type="Gene3D" id="3.40.50.1000">
    <property type="entry name" value="HAD superfamily/HAD-like"/>
    <property type="match status" value="1"/>
</dbReference>
<gene>
    <name evidence="2" type="ORF">J8C05_03645</name>
</gene>
<dbReference type="InterPro" id="IPR023214">
    <property type="entry name" value="HAD_sf"/>
</dbReference>
<evidence type="ECO:0000313" key="2">
    <source>
        <dbReference type="EMBL" id="QUV94550.1"/>
    </source>
</evidence>
<dbReference type="SUPFAM" id="SSF56784">
    <property type="entry name" value="HAD-like"/>
    <property type="match status" value="1"/>
</dbReference>
<dbReference type="InterPro" id="IPR005519">
    <property type="entry name" value="Acid_phosphat_B-like"/>
</dbReference>
<dbReference type="SFLD" id="SFLDS00003">
    <property type="entry name" value="Haloacid_Dehalogenase"/>
    <property type="match status" value="1"/>
</dbReference>
<evidence type="ECO:0000313" key="3">
    <source>
        <dbReference type="Proteomes" id="UP000677668"/>
    </source>
</evidence>
<evidence type="ECO:0000256" key="1">
    <source>
        <dbReference type="ARBA" id="ARBA00022729"/>
    </source>
</evidence>
<dbReference type="InterPro" id="IPR006423">
    <property type="entry name" value="Lipo_e_P4"/>
</dbReference>
<dbReference type="PANTHER" id="PTHR31284:SF10">
    <property type="entry name" value="ACID PHOSPHATASE-LIKE PROTEIN"/>
    <property type="match status" value="1"/>
</dbReference>
<evidence type="ECO:0008006" key="4">
    <source>
        <dbReference type="Google" id="ProtNLM"/>
    </source>
</evidence>
<proteinExistence type="predicted"/>
<dbReference type="Proteomes" id="UP000677668">
    <property type="component" value="Chromosome 1"/>
</dbReference>
<dbReference type="PANTHER" id="PTHR31284">
    <property type="entry name" value="ACID PHOSPHATASE-LIKE PROTEIN"/>
    <property type="match status" value="1"/>
</dbReference>
<keyword evidence="1" id="KW-0732">Signal</keyword>
<dbReference type="Pfam" id="PF03767">
    <property type="entry name" value="Acid_phosphat_B"/>
    <property type="match status" value="1"/>
</dbReference>
<dbReference type="SFLD" id="SFLDG01125">
    <property type="entry name" value="C1.1:_Acid_Phosphatase_Like"/>
    <property type="match status" value="1"/>
</dbReference>
<dbReference type="RefSeq" id="WP_211422836.1">
    <property type="nucleotide sequence ID" value="NZ_CP072642.1"/>
</dbReference>
<keyword evidence="3" id="KW-1185">Reference proteome</keyword>
<dbReference type="EMBL" id="CP072642">
    <property type="protein sequence ID" value="QUV94550.1"/>
    <property type="molecule type" value="Genomic_DNA"/>
</dbReference>
<accession>A0ABX8B1Q0</accession>
<sequence>MARLKPTAHTGITLTVGLLLGLGLGSTGTAVWGQREAAPRVNPQERTLDANLFMQTSAEYVACCLQTYAWASERLRQRLAALAPSERPPAVILDLDETVLDNAGFQSFLDRESKSYEKALWDRWEREFPTETRLVPGAKGFIEEAERAGVTVVYISNRTDREATVAALRHNGLSVEGIADRLLLRTDTADKTARRKAVEERYRVLLYIGDNLRDFSEIFVTPELAPDATDDARRQALAKRRMAVEQHAYRFGTDWFMLPNPVYGEWQVPLGREPRRFLRPTEMR</sequence>